<accession>A0A9X4QRY9</accession>
<dbReference type="EMBL" id="JAPDIA010000003">
    <property type="protein sequence ID" value="MDG0809561.1"/>
    <property type="molecule type" value="Genomic_DNA"/>
</dbReference>
<reference evidence="1" key="1">
    <citation type="submission" date="2022-10" db="EMBL/GenBank/DDBJ databases">
        <title>Comparative genomic analysis of Cohnella hashimotonis sp. nov., isolated from the International Space Station.</title>
        <authorList>
            <person name="Simpson A."/>
            <person name="Venkateswaran K."/>
        </authorList>
    </citation>
    <scope>NUCLEOTIDE SEQUENCE</scope>
    <source>
        <strain evidence="1">DSM 28161</strain>
    </source>
</reference>
<dbReference type="RefSeq" id="WP_277530929.1">
    <property type="nucleotide sequence ID" value="NZ_JAPDIA010000003.1"/>
</dbReference>
<sequence length="43" mass="4651">MSKLKIAIIGSGSTYTPELIEGIIKRKGGSARQRARADGHRRA</sequence>
<dbReference type="Gene3D" id="3.40.50.720">
    <property type="entry name" value="NAD(P)-binding Rossmann-like Domain"/>
    <property type="match status" value="1"/>
</dbReference>
<protein>
    <recommendedName>
        <fullName evidence="3">6-phospho-beta-glucosidase</fullName>
    </recommendedName>
</protein>
<keyword evidence="2" id="KW-1185">Reference proteome</keyword>
<proteinExistence type="predicted"/>
<name>A0A9X4QRY9_9BACL</name>
<evidence type="ECO:0000313" key="1">
    <source>
        <dbReference type="EMBL" id="MDG0809561.1"/>
    </source>
</evidence>
<dbReference type="Proteomes" id="UP001153404">
    <property type="component" value="Unassembled WGS sequence"/>
</dbReference>
<organism evidence="1 2">
    <name type="scientific">Cohnella rhizosphaerae</name>
    <dbReference type="NCBI Taxonomy" id="1457232"/>
    <lineage>
        <taxon>Bacteria</taxon>
        <taxon>Bacillati</taxon>
        <taxon>Bacillota</taxon>
        <taxon>Bacilli</taxon>
        <taxon>Bacillales</taxon>
        <taxon>Paenibacillaceae</taxon>
        <taxon>Cohnella</taxon>
    </lineage>
</organism>
<evidence type="ECO:0008006" key="3">
    <source>
        <dbReference type="Google" id="ProtNLM"/>
    </source>
</evidence>
<evidence type="ECO:0000313" key="2">
    <source>
        <dbReference type="Proteomes" id="UP001153404"/>
    </source>
</evidence>
<gene>
    <name evidence="1" type="ORF">OMP40_09540</name>
</gene>
<comment type="caution">
    <text evidence="1">The sequence shown here is derived from an EMBL/GenBank/DDBJ whole genome shotgun (WGS) entry which is preliminary data.</text>
</comment>
<dbReference type="AlphaFoldDB" id="A0A9X4QRY9"/>